<evidence type="ECO:0000256" key="1">
    <source>
        <dbReference type="SAM" id="MobiDB-lite"/>
    </source>
</evidence>
<reference evidence="3 4" key="1">
    <citation type="journal article" date="2018" name="MBio">
        <title>Insights into the evolution of host association through the isolation and characterization of a novel human periodontal pathobiont, Desulfobulbus oralis.</title>
        <authorList>
            <person name="Cross K.L."/>
            <person name="Chirania P."/>
            <person name="Xiong W."/>
            <person name="Beall C.J."/>
            <person name="Elkins J.G."/>
            <person name="Giannone R.J."/>
            <person name="Griffen A.L."/>
            <person name="Guss A.M."/>
            <person name="Hettich R.L."/>
            <person name="Joshi S.S."/>
            <person name="Mokrzan E.M."/>
            <person name="Martin R.K."/>
            <person name="Zhulin I.B."/>
            <person name="Leys E.J."/>
            <person name="Podar M."/>
        </authorList>
    </citation>
    <scope>NUCLEOTIDE SEQUENCE [LARGE SCALE GENOMIC DNA]</scope>
    <source>
        <strain evidence="3 4">ORNL</strain>
    </source>
</reference>
<evidence type="ECO:0000259" key="2">
    <source>
        <dbReference type="PROSITE" id="PS50076"/>
    </source>
</evidence>
<evidence type="ECO:0000313" key="3">
    <source>
        <dbReference type="EMBL" id="AVD71499.1"/>
    </source>
</evidence>
<accession>A0A2L1GP98</accession>
<dbReference type="RefSeq" id="WP_104936752.1">
    <property type="nucleotide sequence ID" value="NZ_CP021255.1"/>
</dbReference>
<dbReference type="OrthoDB" id="9779622at2"/>
<dbReference type="Gene3D" id="1.10.3680.10">
    <property type="entry name" value="TerB-like"/>
    <property type="match status" value="1"/>
</dbReference>
<dbReference type="InterPro" id="IPR029024">
    <property type="entry name" value="TerB-like"/>
</dbReference>
<feature type="compositionally biased region" description="Low complexity" evidence="1">
    <location>
        <begin position="288"/>
        <end position="298"/>
    </location>
</feature>
<dbReference type="InterPro" id="IPR001623">
    <property type="entry name" value="DnaJ_domain"/>
</dbReference>
<dbReference type="CDD" id="cd06257">
    <property type="entry name" value="DnaJ"/>
    <property type="match status" value="1"/>
</dbReference>
<dbReference type="Proteomes" id="UP000239867">
    <property type="component" value="Chromosome"/>
</dbReference>
<name>A0A2L1GP98_9BACT</name>
<proteinExistence type="predicted"/>
<organism evidence="3 4">
    <name type="scientific">Desulfobulbus oralis</name>
    <dbReference type="NCBI Taxonomy" id="1986146"/>
    <lineage>
        <taxon>Bacteria</taxon>
        <taxon>Pseudomonadati</taxon>
        <taxon>Thermodesulfobacteriota</taxon>
        <taxon>Desulfobulbia</taxon>
        <taxon>Desulfobulbales</taxon>
        <taxon>Desulfobulbaceae</taxon>
        <taxon>Desulfobulbus</taxon>
    </lineage>
</organism>
<feature type="domain" description="J" evidence="2">
    <location>
        <begin position="344"/>
        <end position="413"/>
    </location>
</feature>
<dbReference type="Gene3D" id="1.10.287.110">
    <property type="entry name" value="DnaJ domain"/>
    <property type="match status" value="1"/>
</dbReference>
<dbReference type="SUPFAM" id="SSF158682">
    <property type="entry name" value="TerB-like"/>
    <property type="match status" value="2"/>
</dbReference>
<dbReference type="KEGG" id="deo:CAY53_08495"/>
<dbReference type="EMBL" id="CP021255">
    <property type="protein sequence ID" value="AVD71499.1"/>
    <property type="molecule type" value="Genomic_DNA"/>
</dbReference>
<gene>
    <name evidence="3" type="ORF">CAY53_08495</name>
</gene>
<dbReference type="SMART" id="SM00271">
    <property type="entry name" value="DnaJ"/>
    <property type="match status" value="1"/>
</dbReference>
<sequence>MNIPNQLQASRVEELLIGIMVKAAQTGGCLPESRRQGILALFQRHMRCEAKQLAAVQSLIREAELFALAAEFRSRLEQPPCTRLAYSSCLLLTKTVYRLIHSGGQPGPAEVARARRLAGQLGILPADLGGIEAQWGLAAQSTPASNRPAAGAGQDRFAWLYVNIMVQIGLLDGHFTRTKLRTILEFFLANMLCSKERIQQLRQMAKDAWERSGQPERSLNVLARAFHQDFNYATRHMLLERVFQLISLGGRPLARELQASRDLAGQLRIFSEDLKRLEEKYRQLADAQRQQAAQARQEAQTREEKARNQARGPHRAGAGEQREAWGSTRRKNAAPPQVPLEEAACCDLLRVRPGANLAVIRRAWHERVMEYHPDRLAYLGPEFVALAEQKTKAINAAYAYFTEKYNEFGEEPF</sequence>
<evidence type="ECO:0000313" key="4">
    <source>
        <dbReference type="Proteomes" id="UP000239867"/>
    </source>
</evidence>
<dbReference type="SUPFAM" id="SSF46565">
    <property type="entry name" value="Chaperone J-domain"/>
    <property type="match status" value="1"/>
</dbReference>
<dbReference type="InterPro" id="IPR036869">
    <property type="entry name" value="J_dom_sf"/>
</dbReference>
<protein>
    <recommendedName>
        <fullName evidence="2">J domain-containing protein</fullName>
    </recommendedName>
</protein>
<keyword evidence="4" id="KW-1185">Reference proteome</keyword>
<dbReference type="AlphaFoldDB" id="A0A2L1GP98"/>
<dbReference type="PROSITE" id="PS50076">
    <property type="entry name" value="DNAJ_2"/>
    <property type="match status" value="1"/>
</dbReference>
<feature type="region of interest" description="Disordered" evidence="1">
    <location>
        <begin position="288"/>
        <end position="336"/>
    </location>
</feature>